<organism evidence="1 2">
    <name type="scientific">Ruminococcus albus SY3</name>
    <dbReference type="NCBI Taxonomy" id="1341156"/>
    <lineage>
        <taxon>Bacteria</taxon>
        <taxon>Bacillati</taxon>
        <taxon>Bacillota</taxon>
        <taxon>Clostridia</taxon>
        <taxon>Eubacteriales</taxon>
        <taxon>Oscillospiraceae</taxon>
        <taxon>Ruminococcus</taxon>
    </lineage>
</organism>
<gene>
    <name evidence="1" type="ORF">RASY3_00095</name>
</gene>
<protein>
    <submittedName>
        <fullName evidence="1">Uncharacterized protein</fullName>
    </submittedName>
</protein>
<dbReference type="OrthoDB" id="2065929at2"/>
<reference evidence="1 2" key="1">
    <citation type="submission" date="2013-06" db="EMBL/GenBank/DDBJ databases">
        <title>Rumen cellulosomics: divergent fiber-degrading strategies revealed by comparative genome-wide analysis of six Ruminococcal strains.</title>
        <authorList>
            <person name="Dassa B."/>
            <person name="Borovok I."/>
            <person name="Lamed R."/>
            <person name="Flint H."/>
            <person name="Yeoman C.J."/>
            <person name="White B."/>
            <person name="Bayer E.A."/>
        </authorList>
    </citation>
    <scope>NUCLEOTIDE SEQUENCE [LARGE SCALE GENOMIC DNA]</scope>
    <source>
        <strain evidence="1 2">SY3</strain>
    </source>
</reference>
<dbReference type="Proteomes" id="UP000021369">
    <property type="component" value="Unassembled WGS sequence"/>
</dbReference>
<dbReference type="Gene3D" id="2.160.20.110">
    <property type="match status" value="1"/>
</dbReference>
<proteinExistence type="predicted"/>
<dbReference type="RefSeq" id="WP_037283972.1">
    <property type="nucleotide sequence ID" value="NZ_JEOB01000001.1"/>
</dbReference>
<accession>A0A011VZX3</accession>
<sequence>MKRFFNRKNKIFRRILSFILVFALVLTGLPADLICEDILEQTGLEINVKAEGELNAYKAKYSGNSHTFTSGTPDLSEYSQCFQDATWAAEHDHDTINLLPRDGKFIFDANYNPIGGASAPFYGTISLNTGADDFYIEANTPIFDYVKDSAKLYKLGTTNVIPLNINRVADAGDTVSPLLAKHMVGSNASTPYEWKVILNSSSAKSYSGVIYEMTDGAKVNLTFTDNSSHTPVLDNNDNISSGSIIDNKESGTNYGILCGSVKGSSVLQCTYTKTNDDEVTFIGTGTAYCGGLIGEINNSTFELLSGSSDLKVDFQTAKDQVGFVCGHVEEGSITLPTGYAISGSVDGNVYAGGIAGYCKNTVVNYQTLSGTISLSECEIKNGTTTGGVFGYYECNTYANDILVSKKYSLTDCAIEGTGLNGGIAGEYNPRYNNSVTIDLDNYSFSNIILETGTSAGGLFGKYTARGNVTITDSDTTNSHFAPPSSTVAYGGVFGEYYNTAYTNTLTLSGFTVNNLTVNVASDNKNIGGIIRMLTGDTYISVNDVSVTNVTADNASYFGGIVATLNNNNNNGSFIDVTGDFTLSMASGKKYKGGAIAGSFKKGVIRFAGTTDISGAQAENGYAQLVYENDETLVYAKGNGSDANWTLKRNAATTASDLGQWGEVVRMFNVSGVDKNAEDAGIVSVANNKVTIASVTTNPAITDEVSFAKVALNMQLNNGSNHGALCFALGGANKTALLSSVITVTGEIDLLGTGLLGLMRDGGNGKYIKTDDNSFQGSLDYFTGSISGTTGASTDKILLATGEVYGCDANGTVLASDSNGGKIYLANNNGHDAQGLFAFAKGASVTNLGVGGSIDVERNAGSNYLYAGALFGAMTNGATLSGVNITTTINATRPTNGIFYIGGVSGVFDGTDTTNSNGYTLSIGTNSSIKPTINLFGSISSASAYDSNNSYVGGVLGLLKGSGSTKYGVSISSSEVSPTINIDSGVANTDLSYLGGMIGRVAKNETNERSITLDTVTMTNASVDTKAKHSGGLLGAMWERTNLTVDGLTITGSSVNHKYSSTGSYQSGLAFMGTGKWDINSLSISNTSFSSTDTAPASFGLIVNQAYSGDDGLYINLLNRGYTLENTVTVPTTSSFFDEIAADTKNDSKDGGDILIGGNGTGIVNINMNAANGTLAKIVDSETPANGTGTYQNQLYSQIGNLVANQNSRYYYNLDVMMDSGHTKTDGEKFLLWSVNQYAASNIKSNFSGAITGITNINLSGLSYYPIPVGDVTLPTGATITFGFKDINDYENATRTPDGWSRNPDDTGAVKSASARNQHYLMQTGLFTTVSSLSANTLTLTGDFGYVAGAASGALINKSTSGTVSLTGLTLNKLTPSSSDSYLLINYIDGTGDALPSLTVSNLRATNYNATGVTLPVANSLFGKAQGQNMTMNFSDIKLDARNGTTPTGAGWDSTAASNMDTAYGTSRSIFSTATFFTELLSAKTSDLAYNYAVEKDWNTSAGPREVTYGKEITSSKEYENSEKRYYLEGESDGRYTNPVSNSNTEFDFSVGFLPYVANYENKGENETYPVVEIMVNYKAPGITVGCGTYNDPYIITTPAQFETIADIINNGTAPSKIRLPNVNNADQTATAWHGENGDSVYTKNTSNNNYTNTVGSNNYGWNLKRIRYYLASAYYRIDSNLVLSSDFAGLGKPATANWENVQTKGSFTFHGVIVGNSTSKPTITIPNGNPLIVVANGAVVKNININVTAETITKTQDATGDLALYGYGISHSDSKKENAVYYGGVIGEIMGGDNIIDDVTVTYTGTTTFSGNYKHLIAEGGMVGCVVNGALIFRGLNSVSGRTVTNGGIYSNQFVGRVINGYAVYESISGRPGTAPDNYNKSTGEGENITKTYTYPIDTIDRTNTNKLDVNYSAGTVTVPDAQSLYILSLITQSIASTADTTDSNEKYGAYSPSYGYNNYVTGVARLGDYTDVGCGSAETIANHNDFGNYACKDSVNNYFSTSSKTDLLNASIPYIIYRYTKSYENDATIISKNYPARKMTYEKTKFWSITLSSSNTFATLDGFQAFRGIGSVGLNSSFKQSNNSYGDNTVRTAFKVASFDGGGNTLKLHISLPRYERNQENYYHKQNLSLTQTYSGQSVDSTNYGHDSYLELLMGLGLFDCVMVNNSTDYQFKNIKLQGVIEDKVYNTSGTVITGTNNQTQLFTVGGVVGKRIYGNDYDLGFKDITFDGLSVTGAYSCGGLIGIDAVKAAKKLEITGCNSTSKGISVVGGFYGKEKDKLRHGIGSFVGMSFWCRPYIDGKTTTSDTSDISVSNVSSFYDGDYMSSVGGLIGYSGSGAEIKNINLVAANSNAVIGGTKVSNAAGFIGFTQGMTENKNGTANRTEPNSDDLKDCVYIENCTIQNLIIKAKNGAAGFLSKTGNADTWHTKYIYISDCAIIGDAENKPEIKAYGTGTTKQTNYAGGFVGDLRSSVVTCLIQNSYIENYTIEGWHVGGIIGETTYRSANLRNLYVKDCEIIRNNANSGAMGGIVGYSDQNINGYNLKIDNVVFKKKNDSSYPEAPSDAGIILGESDGTKINKYVAICAYHSTESKVPTSVVKTNGTNTENFFVFADYLNTSATDITSGTGHASMFGNTNTDNGTSNATMPLAPYINTAPYMGMGTDEYITGDGASIGKAGEIYKDAKANSSNRRYTVGTTTDPSFASTETNDSTVLAKYINTDGTYTNGTFKISTASAELGTLPTGVNDFAILVINDDAEKANDITPFIKSYIRLVTNADKATVNTNTFSQYAYSCGNDAINGLYQIVISPCYYDSEAGRFVLGTSGNQGLKLFAADDATASNRGKYYFDSTKADSEAGNYQFSLIDVQFKDPTDSTKIAYHLYVPVYTKKVLTAEFSAVSMSATTYNRRPYASKIASEIAANRDAVNNPSTLVESTNEWTTTFIRYTYPKNQISSGDNWNFDKSIIINLDGNFTALPNGTKLILVDPNGNSDKYYMLTLDGSYTTGTNYTLPLSSFEDASGHPFAPQNLSAILADQGAWGSGEGHTNDLYEDYYLSIYVPNVTDGQTNGVRIDSGTLMTHTGGGETRKANIDRKLASYLVLGDLFTHSITNNSFTVTSGDGDTLWDDNREMTGVNKVLKTEVTATVQIKNLTAGAYLANSDVYHAFYLTLTSHDASGRVSDIIYGITPGYVQNTTTLSYTDNNSVIHNETVTNSYLGANYVYLNSGSIRDVLLDSSRPTITISSVTTMTFNDITAFPFNQSGNASVGTQVSAKSSLAYREEDLRFSALNEVAEDNDTKRYYSTTKNSAQLNFNAVPTDDTTDEIGYKTNNRSLLGVNGKYGTQHPIVGKAIYNVDDIVDYTSAENVVYTITLYKKVTDGSGTRYVQVSDISDYLSNVNLTDSNSEVNLVAEKESNAQTYVYRGAITHGSQLDLDKMFEVDFSCTVLTGDAEHNEYANYMIVLTADLEGATNAWKDSYLVYTNAKFDPSVIDE</sequence>
<comment type="caution">
    <text evidence="1">The sequence shown here is derived from an EMBL/GenBank/DDBJ whole genome shotgun (WGS) entry which is preliminary data.</text>
</comment>
<evidence type="ECO:0000313" key="1">
    <source>
        <dbReference type="EMBL" id="EXM40881.1"/>
    </source>
</evidence>
<dbReference type="EMBL" id="JEOB01000001">
    <property type="protein sequence ID" value="EXM40881.1"/>
    <property type="molecule type" value="Genomic_DNA"/>
</dbReference>
<evidence type="ECO:0000313" key="2">
    <source>
        <dbReference type="Proteomes" id="UP000021369"/>
    </source>
</evidence>
<dbReference type="PATRIC" id="fig|1341156.4.peg.555"/>
<name>A0A011VZX3_RUMAL</name>
<keyword evidence="2" id="KW-1185">Reference proteome</keyword>